<feature type="region of interest" description="Disordered" evidence="8">
    <location>
        <begin position="1305"/>
        <end position="1333"/>
    </location>
</feature>
<keyword evidence="4" id="KW-0597">Phosphoprotein</keyword>
<feature type="compositionally biased region" description="Basic and acidic residues" evidence="8">
    <location>
        <begin position="745"/>
        <end position="760"/>
    </location>
</feature>
<dbReference type="SMART" id="SM00005">
    <property type="entry name" value="DEATH"/>
    <property type="match status" value="1"/>
</dbReference>
<evidence type="ECO:0000313" key="11">
    <source>
        <dbReference type="Proteomes" id="UP000694844"/>
    </source>
</evidence>
<dbReference type="FunFam" id="2.60.220.30:FF:000009">
    <property type="entry name" value="Ankyrin 2, isoform G"/>
    <property type="match status" value="1"/>
</dbReference>
<feature type="compositionally biased region" description="Basic and acidic residues" evidence="8">
    <location>
        <begin position="889"/>
        <end position="902"/>
    </location>
</feature>
<dbReference type="Gene3D" id="1.10.533.10">
    <property type="entry name" value="Death Domain, Fas"/>
    <property type="match status" value="1"/>
</dbReference>
<dbReference type="InterPro" id="IPR051165">
    <property type="entry name" value="Multifunctional_ANK_Repeat"/>
</dbReference>
<feature type="region of interest" description="Disordered" evidence="8">
    <location>
        <begin position="1453"/>
        <end position="1483"/>
    </location>
</feature>
<dbReference type="PROSITE" id="PS50017">
    <property type="entry name" value="DEATH_DOMAIN"/>
    <property type="match status" value="1"/>
</dbReference>
<evidence type="ECO:0000256" key="6">
    <source>
        <dbReference type="ARBA" id="ARBA00023043"/>
    </source>
</evidence>
<keyword evidence="11" id="KW-1185">Reference proteome</keyword>
<proteinExistence type="predicted"/>
<dbReference type="GO" id="GO:0016020">
    <property type="term" value="C:membrane"/>
    <property type="evidence" value="ECO:0007669"/>
    <property type="project" value="UniProtKB-SubCell"/>
</dbReference>
<gene>
    <name evidence="12" type="primary">LOC111122316</name>
</gene>
<dbReference type="OrthoDB" id="6163107at2759"/>
<feature type="compositionally biased region" description="Polar residues" evidence="8">
    <location>
        <begin position="965"/>
        <end position="975"/>
    </location>
</feature>
<feature type="compositionally biased region" description="Low complexity" evidence="8">
    <location>
        <begin position="1070"/>
        <end position="1080"/>
    </location>
</feature>
<feature type="compositionally biased region" description="Basic and acidic residues" evidence="8">
    <location>
        <begin position="1160"/>
        <end position="1174"/>
    </location>
</feature>
<keyword evidence="6" id="KW-0040">ANK repeat</keyword>
<dbReference type="RefSeq" id="XP_022319730.1">
    <property type="nucleotide sequence ID" value="XM_022464022.1"/>
</dbReference>
<feature type="compositionally biased region" description="Basic and acidic residues" evidence="8">
    <location>
        <begin position="936"/>
        <end position="964"/>
    </location>
</feature>
<dbReference type="InterPro" id="IPR011029">
    <property type="entry name" value="DEATH-like_dom_sf"/>
</dbReference>
<evidence type="ECO:0000259" key="9">
    <source>
        <dbReference type="PROSITE" id="PS50017"/>
    </source>
</evidence>
<dbReference type="InterPro" id="IPR000906">
    <property type="entry name" value="ZU5_dom"/>
</dbReference>
<dbReference type="PANTHER" id="PTHR24123:SF141">
    <property type="entry name" value="ANKYRIN 2, ISOFORM U"/>
    <property type="match status" value="1"/>
</dbReference>
<dbReference type="CDD" id="cd08317">
    <property type="entry name" value="Death_ank"/>
    <property type="match status" value="1"/>
</dbReference>
<evidence type="ECO:0000259" key="10">
    <source>
        <dbReference type="PROSITE" id="PS51145"/>
    </source>
</evidence>
<name>A0A8B8CVP3_CRAVI</name>
<dbReference type="GeneID" id="111122316"/>
<feature type="compositionally biased region" description="Acidic residues" evidence="8">
    <location>
        <begin position="1022"/>
        <end position="1032"/>
    </location>
</feature>
<organism evidence="11 12">
    <name type="scientific">Crassostrea virginica</name>
    <name type="common">Eastern oyster</name>
    <dbReference type="NCBI Taxonomy" id="6565"/>
    <lineage>
        <taxon>Eukaryota</taxon>
        <taxon>Metazoa</taxon>
        <taxon>Spiralia</taxon>
        <taxon>Lophotrochozoa</taxon>
        <taxon>Mollusca</taxon>
        <taxon>Bivalvia</taxon>
        <taxon>Autobranchia</taxon>
        <taxon>Pteriomorphia</taxon>
        <taxon>Ostreida</taxon>
        <taxon>Ostreoidea</taxon>
        <taxon>Ostreidae</taxon>
        <taxon>Crassostrea</taxon>
    </lineage>
</organism>
<dbReference type="Gene3D" id="2.60.40.2660">
    <property type="match status" value="1"/>
</dbReference>
<feature type="region of interest" description="Disordered" evidence="8">
    <location>
        <begin position="882"/>
        <end position="1291"/>
    </location>
</feature>
<feature type="compositionally biased region" description="Basic and acidic residues" evidence="8">
    <location>
        <begin position="1101"/>
        <end position="1130"/>
    </location>
</feature>
<dbReference type="SUPFAM" id="SSF47986">
    <property type="entry name" value="DEATH domain"/>
    <property type="match status" value="1"/>
</dbReference>
<feature type="domain" description="Death" evidence="9">
    <location>
        <begin position="507"/>
        <end position="590"/>
    </location>
</feature>
<feature type="domain" description="ZU5" evidence="10">
    <location>
        <begin position="8"/>
        <end position="163"/>
    </location>
</feature>
<feature type="region of interest" description="Disordered" evidence="8">
    <location>
        <begin position="712"/>
        <end position="795"/>
    </location>
</feature>
<evidence type="ECO:0000256" key="3">
    <source>
        <dbReference type="ARBA" id="ARBA00022490"/>
    </source>
</evidence>
<dbReference type="Proteomes" id="UP000694844">
    <property type="component" value="Chromosome 2"/>
</dbReference>
<keyword evidence="3" id="KW-0963">Cytoplasm</keyword>
<dbReference type="PROSITE" id="PS51145">
    <property type="entry name" value="ZU5"/>
    <property type="match status" value="2"/>
</dbReference>
<sequence>MTLLTHSFLISFMVDARGGAMKGRRHSGIRIIIPPNRASMPTRVTCRLIKKDKLIHPIPIGEGEALAARIIEMGPVATKFLGRILIEIPHFASLRGKEREIKIMRSTNGDKWEEHPIVATDDAVQKALSESMEDLDYEDELAGKRVTRILTDDFPRYFALVTKVREEKQWVGEEGLILSSTVVPQVQAVFPKGAVNKNIKVGLQAQPVSPELVSKLLGNRVAVSPIVTLEPRRRRFHTAITLTIPVPKAAQKGMINQYENEAPTLRVMYSIAASNNALREGTNPALWDDLTDQTQLTFIDDCVSFNTNVSGRFMLMDCQNVADACRFATELYREAIIVPYMARFVVFAKRTGEEEGKLRMFCMTDDRIDKTLEKQENFREVARSRDVEVLEGRPQYVEMAGNLIPITKSGDQLYISFKAFRENRLPCLVKIRDRDQEPAARVAFMKEPKVVRGELPQTPICNLNIALPDMSTSSSMEMDPEAALELKKRSSLLREHGIVVEDTVTKAKINLSDVADTLKGDWVILATQLDISGDEIHKINSDYRTVNDQALAMLSLWKEKKGEQATGNELERALRSIKREDVVQKCMYNVECITDEVELAAAKVAMDQSGFDTFAEEIGATQDSMKRNMSLDVQFDEQEVQKLSDSEESESVADSPASAPQAYEEDSAQSPFKDDLLVAEVSERRALAKEPELPEKKKEDFFDLIDKLDKYNEIKEKQERSESSADTGGMDDSQTITEEELTSTKQEKPKSEEIIAKVEELGQNLAPAPAPEPTEDEEGTKTPPPSPVEGEFVSEQEKLVHEIEDAVENSVQEEEEEEEEEEEVEKEETIIEETFQESDDGVTWRTIRKTTIITPEGQTDKYEVLGEEVRAQQAAVNELAARLSTAEETAEHPGETEKHEEVIDSQMVQTSESAARQTTMDVGETDVDTGLPYVADQKEPDMGKLVESLRTDLYEKEKTEKSGNESDVSSIASSDTEGEFNIEPLPSTAPETVSKDPVADRRSSVERKRKRTDSLSSSSLSDVEDNGEESVEENTKVEKEPVKPKSSLHDGSRHEPKTGHVHFRKEDLPSSSSSSSSSSSTEDESNQIDTEAKSPDLATPKIDRMEEFHFAEKPGIERKEEKGSEDKGDIPVKVYKPSLTAQDTIEEGLKMLPDNIEGTEDVKPIADSDVEKQIVKAPAPPKEKESSSSSSSSDEDGEDKRPAEDFREGSVERIERYEEVPPKEQTHARSPTENQEPVQDQELLSAGGDTGDGPQFTKTAKRLKRMSSLQQQEVIDSELVEEEESTVEQVLTDGSKVTRKRFKSGDSIKSENGEPECMELVEEEGPEKEDVKYEENEEILEDGTVHRISRTRRQSLKHVKRTLISESGEEENIFDDDVAVPGKAKEDVIEVFEEPAKPVTQVEEVEVIKNDGRVVKKRMVMNRMVSNVKTFHQSFDDSGNLQEDEYEIEAIIPGTESAFVEGEDTTSSSSSGSSSDDNDENDEEIDVDDLDLVEEDCQSGTTVTSRQVIKQTFTSTTYETDEPKELDETGLVKRIVKKVTYDPKQPEVVCDSSEYDDEVVLAIETPLITITEDNSKPANEGDDHLAYFGYRCSQAPQRIASIDDDDFVEYDVTEHSDLMHGIPEQFAQKSGPIYIDPEMVDSEEDEIVNYPVGGTEDTTDGAEGGESETHRLTMKKEIHTRTMMKDGKEQTFVHEEAQIEQEEDPPEELKDSMQQIIDQFMETPAQPEQYKALEHDV</sequence>
<evidence type="ECO:0000256" key="2">
    <source>
        <dbReference type="ARBA" id="ARBA00004496"/>
    </source>
</evidence>
<feature type="region of interest" description="Disordered" evidence="8">
    <location>
        <begin position="637"/>
        <end position="673"/>
    </location>
</feature>
<feature type="compositionally biased region" description="Basic and acidic residues" evidence="8">
    <location>
        <begin position="993"/>
        <end position="1006"/>
    </location>
</feature>
<feature type="compositionally biased region" description="Acidic residues" evidence="8">
    <location>
        <begin position="1313"/>
        <end position="1327"/>
    </location>
</feature>
<dbReference type="GO" id="GO:0005737">
    <property type="term" value="C:cytoplasm"/>
    <property type="evidence" value="ECO:0007669"/>
    <property type="project" value="UniProtKB-SubCell"/>
</dbReference>
<evidence type="ECO:0000256" key="1">
    <source>
        <dbReference type="ARBA" id="ARBA00004370"/>
    </source>
</evidence>
<dbReference type="Pfam" id="PF00531">
    <property type="entry name" value="Death"/>
    <property type="match status" value="1"/>
</dbReference>
<feature type="compositionally biased region" description="Acidic residues" evidence="8">
    <location>
        <begin position="1275"/>
        <end position="1286"/>
    </location>
</feature>
<evidence type="ECO:0000313" key="12">
    <source>
        <dbReference type="RefSeq" id="XP_022319730.1"/>
    </source>
</evidence>
<feature type="compositionally biased region" description="Low complexity" evidence="8">
    <location>
        <begin position="1465"/>
        <end position="1475"/>
    </location>
</feature>
<dbReference type="InterPro" id="IPR040745">
    <property type="entry name" value="Ankyrin_UPA"/>
</dbReference>
<feature type="compositionally biased region" description="Polar residues" evidence="8">
    <location>
        <begin position="906"/>
        <end position="920"/>
    </location>
</feature>
<evidence type="ECO:0000256" key="7">
    <source>
        <dbReference type="ARBA" id="ARBA00023136"/>
    </source>
</evidence>
<evidence type="ECO:0000256" key="5">
    <source>
        <dbReference type="ARBA" id="ARBA00022737"/>
    </source>
</evidence>
<keyword evidence="5" id="KW-0677">Repeat</keyword>
<protein>
    <submittedName>
        <fullName evidence="12">Ankyrin-2-like isoform X25</fullName>
    </submittedName>
</protein>
<accession>A0A8B8CVP3</accession>
<reference evidence="12" key="1">
    <citation type="submission" date="2025-08" db="UniProtKB">
        <authorList>
            <consortium name="RefSeq"/>
        </authorList>
    </citation>
    <scope>IDENTIFICATION</scope>
    <source>
        <tissue evidence="12">Whole sample</tissue>
    </source>
</reference>
<dbReference type="PANTHER" id="PTHR24123">
    <property type="entry name" value="ANKYRIN REPEAT-CONTAINING"/>
    <property type="match status" value="1"/>
</dbReference>
<dbReference type="Gene3D" id="2.60.220.30">
    <property type="match status" value="2"/>
</dbReference>
<dbReference type="FunFam" id="2.60.40.2660:FF:000001">
    <property type="entry name" value="Ankyrin-3 isoform 2"/>
    <property type="match status" value="1"/>
</dbReference>
<feature type="compositionally biased region" description="Basic and acidic residues" evidence="8">
    <location>
        <begin position="1033"/>
        <end position="1068"/>
    </location>
</feature>
<evidence type="ECO:0000256" key="8">
    <source>
        <dbReference type="SAM" id="MobiDB-lite"/>
    </source>
</evidence>
<dbReference type="SMART" id="SM00218">
    <property type="entry name" value="ZU5"/>
    <property type="match status" value="1"/>
</dbReference>
<feature type="compositionally biased region" description="Basic and acidic residues" evidence="8">
    <location>
        <begin position="1198"/>
        <end position="1227"/>
    </location>
</feature>
<evidence type="ECO:0000256" key="4">
    <source>
        <dbReference type="ARBA" id="ARBA00022553"/>
    </source>
</evidence>
<dbReference type="Pfam" id="PF17809">
    <property type="entry name" value="UPA_2"/>
    <property type="match status" value="1"/>
</dbReference>
<feature type="compositionally biased region" description="Basic and acidic residues" evidence="8">
    <location>
        <begin position="712"/>
        <end position="723"/>
    </location>
</feature>
<dbReference type="GO" id="GO:0007165">
    <property type="term" value="P:signal transduction"/>
    <property type="evidence" value="ECO:0007669"/>
    <property type="project" value="InterPro"/>
</dbReference>
<comment type="subcellular location">
    <subcellularLocation>
        <location evidence="2">Cytoplasm</location>
    </subcellularLocation>
    <subcellularLocation>
        <location evidence="1">Membrane</location>
    </subcellularLocation>
</comment>
<keyword evidence="7" id="KW-0472">Membrane</keyword>
<dbReference type="Pfam" id="PF00791">
    <property type="entry name" value="ZU5"/>
    <property type="match status" value="1"/>
</dbReference>
<feature type="compositionally biased region" description="Polar residues" evidence="8">
    <location>
        <begin position="1228"/>
        <end position="1238"/>
    </location>
</feature>
<dbReference type="InterPro" id="IPR000488">
    <property type="entry name" value="Death_dom"/>
</dbReference>
<feature type="domain" description="ZU5" evidence="10">
    <location>
        <begin position="165"/>
        <end position="318"/>
    </location>
</feature>
<feature type="region of interest" description="Disordered" evidence="8">
    <location>
        <begin position="807"/>
        <end position="828"/>
    </location>
</feature>